<dbReference type="Pfam" id="PF02518">
    <property type="entry name" value="HATPase_c"/>
    <property type="match status" value="1"/>
</dbReference>
<proteinExistence type="predicted"/>
<dbReference type="InterPro" id="IPR003594">
    <property type="entry name" value="HATPase_dom"/>
</dbReference>
<reference evidence="11" key="1">
    <citation type="journal article" date="2019" name="Syst. Appl. Microbiol.">
        <title>Flavobacterium circumlabens sp. nov. and Flavobacterium cupreum sp. nov., two psychrotrophic species isolated from Antarctic environmental samples.</title>
        <authorList>
            <person name="Kralova S."/>
            <person name="Busse H.-J."/>
            <person name="Svec P."/>
            <person name="Maslanova I."/>
            <person name="Stankova E."/>
            <person name="Bartak M."/>
            <person name="Sedlacek I."/>
        </authorList>
    </citation>
    <scope>NUCLEOTIDE SEQUENCE [LARGE SCALE GENOMIC DNA]</scope>
    <source>
        <strain evidence="11">CCM 8825</strain>
    </source>
</reference>
<dbReference type="Pfam" id="PF13426">
    <property type="entry name" value="PAS_9"/>
    <property type="match status" value="1"/>
</dbReference>
<name>A0A434ACP0_9FLAO</name>
<feature type="domain" description="PAS" evidence="8">
    <location>
        <begin position="139"/>
        <end position="210"/>
    </location>
</feature>
<dbReference type="InterPro" id="IPR004358">
    <property type="entry name" value="Sig_transdc_His_kin-like_C"/>
</dbReference>
<dbReference type="InterPro" id="IPR035965">
    <property type="entry name" value="PAS-like_dom_sf"/>
</dbReference>
<dbReference type="InterPro" id="IPR000700">
    <property type="entry name" value="PAS-assoc_C"/>
</dbReference>
<dbReference type="InterPro" id="IPR052162">
    <property type="entry name" value="Sensor_kinase/Photoreceptor"/>
</dbReference>
<dbReference type="SMART" id="SM00387">
    <property type="entry name" value="HATPase_c"/>
    <property type="match status" value="1"/>
</dbReference>
<comment type="catalytic activity">
    <reaction evidence="1">
        <text>ATP + protein L-histidine = ADP + protein N-phospho-L-histidine.</text>
        <dbReference type="EC" id="2.7.13.3"/>
    </reaction>
</comment>
<feature type="domain" description="PAC" evidence="9">
    <location>
        <begin position="468"/>
        <end position="526"/>
    </location>
</feature>
<evidence type="ECO:0000256" key="3">
    <source>
        <dbReference type="ARBA" id="ARBA00022553"/>
    </source>
</evidence>
<evidence type="ECO:0000313" key="11">
    <source>
        <dbReference type="Proteomes" id="UP000288102"/>
    </source>
</evidence>
<dbReference type="RefSeq" id="WP_127336402.1">
    <property type="nucleotide sequence ID" value="NZ_QWDM01000001.1"/>
</dbReference>
<dbReference type="Gene3D" id="3.30.450.20">
    <property type="entry name" value="PAS domain"/>
    <property type="match status" value="6"/>
</dbReference>
<dbReference type="Gene3D" id="1.10.287.130">
    <property type="match status" value="1"/>
</dbReference>
<dbReference type="CDD" id="cd00082">
    <property type="entry name" value="HisKA"/>
    <property type="match status" value="1"/>
</dbReference>
<protein>
    <recommendedName>
        <fullName evidence="2">histidine kinase</fullName>
        <ecNumber evidence="2">2.7.13.3</ecNumber>
    </recommendedName>
</protein>
<dbReference type="SMART" id="SM00388">
    <property type="entry name" value="HisKA"/>
    <property type="match status" value="1"/>
</dbReference>
<evidence type="ECO:0000256" key="5">
    <source>
        <dbReference type="ARBA" id="ARBA00022777"/>
    </source>
</evidence>
<evidence type="ECO:0000259" key="7">
    <source>
        <dbReference type="PROSITE" id="PS50109"/>
    </source>
</evidence>
<dbReference type="InterPro" id="IPR000014">
    <property type="entry name" value="PAS"/>
</dbReference>
<evidence type="ECO:0000256" key="4">
    <source>
        <dbReference type="ARBA" id="ARBA00022679"/>
    </source>
</evidence>
<dbReference type="PROSITE" id="PS50113">
    <property type="entry name" value="PAC"/>
    <property type="match status" value="3"/>
</dbReference>
<keyword evidence="3" id="KW-0597">Phosphoprotein</keyword>
<dbReference type="InterPro" id="IPR005467">
    <property type="entry name" value="His_kinase_dom"/>
</dbReference>
<dbReference type="NCBIfam" id="TIGR00229">
    <property type="entry name" value="sensory_box"/>
    <property type="match status" value="3"/>
</dbReference>
<dbReference type="CDD" id="cd00130">
    <property type="entry name" value="PAS"/>
    <property type="match status" value="1"/>
</dbReference>
<dbReference type="PRINTS" id="PR00344">
    <property type="entry name" value="BCTRLSENSOR"/>
</dbReference>
<evidence type="ECO:0000313" key="10">
    <source>
        <dbReference type="EMBL" id="RUT72106.1"/>
    </source>
</evidence>
<dbReference type="PROSITE" id="PS50112">
    <property type="entry name" value="PAS"/>
    <property type="match status" value="1"/>
</dbReference>
<dbReference type="Gene3D" id="3.30.565.10">
    <property type="entry name" value="Histidine kinase-like ATPase, C-terminal domain"/>
    <property type="match status" value="1"/>
</dbReference>
<comment type="caution">
    <text evidence="10">The sequence shown here is derived from an EMBL/GenBank/DDBJ whole genome shotgun (WGS) entry which is preliminary data.</text>
</comment>
<dbReference type="SMART" id="SM00086">
    <property type="entry name" value="PAC"/>
    <property type="match status" value="4"/>
</dbReference>
<gene>
    <name evidence="10" type="ORF">D0817_00325</name>
</gene>
<feature type="coiled-coil region" evidence="6">
    <location>
        <begin position="119"/>
        <end position="149"/>
    </location>
</feature>
<dbReference type="InterPro" id="IPR001610">
    <property type="entry name" value="PAC"/>
</dbReference>
<dbReference type="PANTHER" id="PTHR43304">
    <property type="entry name" value="PHYTOCHROME-LIKE PROTEIN CPH1"/>
    <property type="match status" value="1"/>
</dbReference>
<dbReference type="OrthoDB" id="9766459at2"/>
<accession>A0A434ACP0</accession>
<sequence>MELIENKDLFQTVFNSSSNGIAVMEALYNEEGKTEDFSILLFNAYTFKWIGDIDYKGKRYSDLFPMVKETGILEKFIEVAETGVTATFEQWYTGEGMQHWFRFTAVKQAKLLVVTTEDITEAKQTEINLKNALADVQKQKRLYDSITNNTPDLVYVFSLSYEFIYANKALLTMWGKSEQDAIGKGLRENGYEEWHAQMHEQEIDEVVATKKIVRGTVSFPHAELGRRIYDYILVPVVNDQGDVEAIAGTTRDITEIKRAEELLQQSETRFRNMIEQAPVAVLLSRGEDVVIESINKPMLDFMNKKSAAEVLGKKMIETLPELIDQQALQTVIDVQKTGTPFRGDDQPVDLIINGKLERRYFNFSYDRITESTGSSAVLHMAVDVTEQLLSRRKIEDSEKRFRSLIEEAPVGTCLYVGPDMRIEIANKIIMDQWGRGPEIIGKNMLDVFPEAKNQPFPEILKEVYSTGKQYEQKGARADINVKGGLTTFYLDFTYKPLFDETGNVYAILDVVIDVTSQVQANRLLEENQEFIRKIFYSSPVANLVYVGKEMILREANEKMLEIFGRDASIIGKPVTETIPELKKTDLFEKYSYVLESGETYQAFAQYIEFIKNGTSYFGYYDYTYKPLCDDNDQPYGVICIVIEVTDQVYARQKQQEAESGLRGAVELAQLGTWSIDVATNGLVYSDRLIEWFGFDPNNKDYNEVIPILAEGDQQRITKALTWALKPESGGIYDETYTVIHPKTGFRRILHAQGKTVFDRMGNPLRMNGTAQDVTLQHEVQTALEQQVLVRTEQLAAAVHELGHTNEDLEKSNIRLLQSNEELAQFAYIASHDLQEPLRKIITFSGLLETSLGENRTSGTQNYMDKIVHASMRMRSLISDVLNYSQLAKSDEQFIEVNLNDVVTHLIQDYDLLIEQKRAKVYIEGLPVIKANEVQMTQLFRNIIGNALKFTQKDRDPVISVTAETIVLCAIHKIKTGSAETEFCKIQIRDNGIGFEPEYFERIFNIFQRLHSKTIYEGTGIGLAMCKKIVQNHGGDIFAESIFGEGAVFTILIPFGPKD</sequence>
<dbReference type="SUPFAM" id="SSF55785">
    <property type="entry name" value="PYP-like sensor domain (PAS domain)"/>
    <property type="match status" value="5"/>
</dbReference>
<dbReference type="InterPro" id="IPR003661">
    <property type="entry name" value="HisK_dim/P_dom"/>
</dbReference>
<feature type="domain" description="PAC" evidence="9">
    <location>
        <begin position="732"/>
        <end position="785"/>
    </location>
</feature>
<keyword evidence="4" id="KW-0808">Transferase</keyword>
<dbReference type="PANTHER" id="PTHR43304:SF1">
    <property type="entry name" value="PAC DOMAIN-CONTAINING PROTEIN"/>
    <property type="match status" value="1"/>
</dbReference>
<dbReference type="EC" id="2.7.13.3" evidence="2"/>
<evidence type="ECO:0000256" key="1">
    <source>
        <dbReference type="ARBA" id="ARBA00000085"/>
    </source>
</evidence>
<evidence type="ECO:0000259" key="8">
    <source>
        <dbReference type="PROSITE" id="PS50112"/>
    </source>
</evidence>
<feature type="domain" description="PAC" evidence="9">
    <location>
        <begin position="213"/>
        <end position="265"/>
    </location>
</feature>
<keyword evidence="6" id="KW-0175">Coiled coil</keyword>
<dbReference type="InterPro" id="IPR036890">
    <property type="entry name" value="HATPase_C_sf"/>
</dbReference>
<dbReference type="Pfam" id="PF00512">
    <property type="entry name" value="HisKA"/>
    <property type="match status" value="1"/>
</dbReference>
<evidence type="ECO:0000256" key="6">
    <source>
        <dbReference type="SAM" id="Coils"/>
    </source>
</evidence>
<dbReference type="PROSITE" id="PS50109">
    <property type="entry name" value="HIS_KIN"/>
    <property type="match status" value="1"/>
</dbReference>
<dbReference type="InterPro" id="IPR013656">
    <property type="entry name" value="PAS_4"/>
</dbReference>
<dbReference type="InterPro" id="IPR036097">
    <property type="entry name" value="HisK_dim/P_sf"/>
</dbReference>
<dbReference type="SMART" id="SM00091">
    <property type="entry name" value="PAS"/>
    <property type="match status" value="5"/>
</dbReference>
<dbReference type="EMBL" id="QWDM01000001">
    <property type="protein sequence ID" value="RUT72106.1"/>
    <property type="molecule type" value="Genomic_DNA"/>
</dbReference>
<feature type="domain" description="Histidine kinase" evidence="7">
    <location>
        <begin position="828"/>
        <end position="1056"/>
    </location>
</feature>
<dbReference type="Proteomes" id="UP000288102">
    <property type="component" value="Unassembled WGS sequence"/>
</dbReference>
<keyword evidence="5" id="KW-0418">Kinase</keyword>
<dbReference type="SUPFAM" id="SSF47384">
    <property type="entry name" value="Homodimeric domain of signal transducing histidine kinase"/>
    <property type="match status" value="1"/>
</dbReference>
<keyword evidence="11" id="KW-1185">Reference proteome</keyword>
<evidence type="ECO:0000259" key="9">
    <source>
        <dbReference type="PROSITE" id="PS50113"/>
    </source>
</evidence>
<evidence type="ECO:0000256" key="2">
    <source>
        <dbReference type="ARBA" id="ARBA00012438"/>
    </source>
</evidence>
<dbReference type="GO" id="GO:0000155">
    <property type="term" value="F:phosphorelay sensor kinase activity"/>
    <property type="evidence" value="ECO:0007669"/>
    <property type="project" value="InterPro"/>
</dbReference>
<organism evidence="10 11">
    <name type="scientific">Flavobacterium cupreum</name>
    <dbReference type="NCBI Taxonomy" id="2133766"/>
    <lineage>
        <taxon>Bacteria</taxon>
        <taxon>Pseudomonadati</taxon>
        <taxon>Bacteroidota</taxon>
        <taxon>Flavobacteriia</taxon>
        <taxon>Flavobacteriales</taxon>
        <taxon>Flavobacteriaceae</taxon>
        <taxon>Flavobacterium</taxon>
    </lineage>
</organism>
<dbReference type="AlphaFoldDB" id="A0A434ACP0"/>
<dbReference type="Pfam" id="PF08448">
    <property type="entry name" value="PAS_4"/>
    <property type="match status" value="2"/>
</dbReference>
<dbReference type="SUPFAM" id="SSF55874">
    <property type="entry name" value="ATPase domain of HSP90 chaperone/DNA topoisomerase II/histidine kinase"/>
    <property type="match status" value="1"/>
</dbReference>
<dbReference type="Pfam" id="PF13188">
    <property type="entry name" value="PAS_8"/>
    <property type="match status" value="1"/>
</dbReference>